<keyword evidence="3" id="KW-1185">Reference proteome</keyword>
<dbReference type="EMBL" id="RCUY01000001">
    <property type="protein sequence ID" value="RLP84559.1"/>
    <property type="molecule type" value="Genomic_DNA"/>
</dbReference>
<dbReference type="Proteomes" id="UP000269438">
    <property type="component" value="Unassembled WGS sequence"/>
</dbReference>
<dbReference type="EMBL" id="RCUY01000011">
    <property type="protein sequence ID" value="RLP80774.1"/>
    <property type="molecule type" value="Genomic_DNA"/>
</dbReference>
<accession>A0A3L7AL49</accession>
<dbReference type="SUPFAM" id="SSF48452">
    <property type="entry name" value="TPR-like"/>
    <property type="match status" value="2"/>
</dbReference>
<evidence type="ECO:0000313" key="2">
    <source>
        <dbReference type="EMBL" id="RLP84559.1"/>
    </source>
</evidence>
<proteinExistence type="predicted"/>
<organism evidence="1 3">
    <name type="scientific">Mycetocola lacteus</name>
    <dbReference type="NCBI Taxonomy" id="76637"/>
    <lineage>
        <taxon>Bacteria</taxon>
        <taxon>Bacillati</taxon>
        <taxon>Actinomycetota</taxon>
        <taxon>Actinomycetes</taxon>
        <taxon>Micrococcales</taxon>
        <taxon>Microbacteriaceae</taxon>
        <taxon>Mycetocola</taxon>
    </lineage>
</organism>
<gene>
    <name evidence="2" type="ORF">D9V34_00740</name>
    <name evidence="1" type="ORF">D9V34_13035</name>
</gene>
<dbReference type="AlphaFoldDB" id="A0A3L7AL49"/>
<name>A0A3L7AL49_9MICO</name>
<dbReference type="InterPro" id="IPR011990">
    <property type="entry name" value="TPR-like_helical_dom_sf"/>
</dbReference>
<protein>
    <recommendedName>
        <fullName evidence="4">Tetratricopeptide repeat protein</fullName>
    </recommendedName>
</protein>
<dbReference type="Gene3D" id="1.25.40.10">
    <property type="entry name" value="Tetratricopeptide repeat domain"/>
    <property type="match status" value="1"/>
</dbReference>
<reference evidence="1 3" key="1">
    <citation type="submission" date="2018-10" db="EMBL/GenBank/DDBJ databases">
        <authorList>
            <person name="Li J."/>
        </authorList>
    </citation>
    <scope>NUCLEOTIDE SEQUENCE [LARGE SCALE GENOMIC DNA]</scope>
    <source>
        <strain evidence="1 3">JCM 11654</strain>
    </source>
</reference>
<evidence type="ECO:0000313" key="1">
    <source>
        <dbReference type="EMBL" id="RLP80774.1"/>
    </source>
</evidence>
<evidence type="ECO:0000313" key="3">
    <source>
        <dbReference type="Proteomes" id="UP000269438"/>
    </source>
</evidence>
<dbReference type="OrthoDB" id="56388at2"/>
<sequence>MVESARFEALIEEIDRTQVGVEERNLIEQAVRLAEELGADELAYRARVRLTASAYMTHDMDAMLASFAWCAGQHAADPQRFPALLGDNPHAPGLNLLLQYNWAAKVLTWIPAIALTEVYRCLDEMAERYARAGMSPRTAVFARFRVAYHVGDFAAAETLRHERHRYPVEAETGCAKCQTAEEGYFLHLAGDQAGAVALLEDSLTDHTCSLEYEKARILLPLLLTGDAERARAIHLESIRSLMRSPDLLELLPFELVFCAVTGNAERGLTLLERALETIVPDPLNQDQHFSLAVAIALLLDTLSAEGHGAVRVRGAQNPALAVLWGAELSGEDTRADALAARLWARAKDIATVFDARNGNAFFAHRLDQTRALLGADFPAPIRTTGRYEPVPSALPAETQTPEQARAAAEFLALTGGPDTAVPAIEHALDITRDELPARLFLTSLLISMRRDLGQTDTAATILEARIDELRIAGFIDHAKNEERMGMLQFGAASIEDIALLRSEAEDLRAVGAPASVLAHVLTSLAHVLDREDRLEEARTLAAEAYALATQDPIPYAFHPSLGLHLAILERRLGRDDEALQLLDVLLAEPGTGFVRAHTLFQRATLHAERGETEAALRDGEAFLTQVSGGADRGIEITALDFTAQMLSTLDRDAEAAARTAYAIDLARRAEDDRLVSLHLSLGRYQNWAGAAETAVETLDTAYRMTGEDEPLLDAEILVTLGDAAANAEQFSLAYGAWSQVMDIADHVETPEAAAVGTRAGLSLGALLMRMEDEEAVERLERAAGWARAQDDLGPILETRHRLGLARARFGDPAGVAELEDLRAEIPDGTWLAADVTDSISRALTALDRADEALPYARAAGTAYALAEDPGAAVASGVHEARILVRLDRAEEALERYRTLGDSVPAEAPMHAQVIEEWAQLLESLNRHAEAHALRTREAGR</sequence>
<comment type="caution">
    <text evidence="1">The sequence shown here is derived from an EMBL/GenBank/DDBJ whole genome shotgun (WGS) entry which is preliminary data.</text>
</comment>
<evidence type="ECO:0008006" key="4">
    <source>
        <dbReference type="Google" id="ProtNLM"/>
    </source>
</evidence>
<dbReference type="RefSeq" id="WP_121687044.1">
    <property type="nucleotide sequence ID" value="NZ_RCUY01000001.1"/>
</dbReference>